<organism evidence="1 2">
    <name type="scientific">Atribacter laminatus</name>
    <dbReference type="NCBI Taxonomy" id="2847778"/>
    <lineage>
        <taxon>Bacteria</taxon>
        <taxon>Pseudomonadati</taxon>
        <taxon>Atribacterota</taxon>
        <taxon>Atribacteria</taxon>
        <taxon>Atribacterales</taxon>
        <taxon>Atribacteraceae</taxon>
        <taxon>Atribacter</taxon>
    </lineage>
</organism>
<sequence>MSSSLIEKLSFNRTIYFSKLSQIPFIGTKENTFYQESATTADILEYKNETILFFGGVKNNHESIGLARISQVNNDIKVFDIKNTPVVEPSNKNSFDNNHVTDPAAVYTNGKIYLYYSGIGAYDDAIGLSVSVDGKHFEKVNENPIIKGRSPEVVFHKGIFYLFYVLPGNKDGYNIYLAFSNDGIHFTEKSKKPILSSSSEGWDSKTVTTPRILSANNCFYMIYAGDKESKDFPSGFGLALSKNLIEWEKYPNNPIFVKGENGSWDDSAIWFGTPFILNQDLYILYEGCTKNKMGQYKSQIGLAKLMKIKGPSLDS</sequence>
<dbReference type="PANTHER" id="PTHR35279">
    <property type="match status" value="1"/>
</dbReference>
<protein>
    <recommendedName>
        <fullName evidence="3">Glycosyl hydrolase family 32 N-terminal domain-containing protein</fullName>
    </recommendedName>
</protein>
<dbReference type="Gene3D" id="2.115.10.20">
    <property type="entry name" value="Glycosyl hydrolase domain, family 43"/>
    <property type="match status" value="2"/>
</dbReference>
<accession>A0A7T1AND6</accession>
<dbReference type="EMBL" id="CP065383">
    <property type="protein sequence ID" value="QPM69103.1"/>
    <property type="molecule type" value="Genomic_DNA"/>
</dbReference>
<dbReference type="SUPFAM" id="SSF75005">
    <property type="entry name" value="Arabinanase/levansucrase/invertase"/>
    <property type="match status" value="2"/>
</dbReference>
<evidence type="ECO:0000313" key="1">
    <source>
        <dbReference type="EMBL" id="QPM69103.1"/>
    </source>
</evidence>
<evidence type="ECO:0000313" key="2">
    <source>
        <dbReference type="Proteomes" id="UP000594463"/>
    </source>
</evidence>
<reference evidence="1 2" key="1">
    <citation type="journal article" date="2021" name="Nat. Commun.">
        <title>Isolation of a member of the candidate phylum Atribacteria reveals a unique cell membrane structure.</title>
        <authorList>
            <person name="Taiki K."/>
            <person name="Nobu M.K."/>
            <person name="Kusada H."/>
            <person name="Meng X.-Y."/>
            <person name="Hosoki N."/>
            <person name="Uematsu K."/>
            <person name="Yoshioka H."/>
            <person name="Kamagata Y."/>
            <person name="Tamaki H."/>
        </authorList>
    </citation>
    <scope>NUCLEOTIDE SEQUENCE [LARGE SCALE GENOMIC DNA]</scope>
    <source>
        <strain evidence="1 2">RT761</strain>
    </source>
</reference>
<proteinExistence type="predicted"/>
<name>A0A7T1AND6_ATRLM</name>
<dbReference type="Proteomes" id="UP000594463">
    <property type="component" value="Chromosome"/>
</dbReference>
<evidence type="ECO:0008006" key="3">
    <source>
        <dbReference type="Google" id="ProtNLM"/>
    </source>
</evidence>
<dbReference type="KEGG" id="alam:RT761_02331"/>
<dbReference type="RefSeq" id="WP_218111585.1">
    <property type="nucleotide sequence ID" value="NZ_CP065383.1"/>
</dbReference>
<keyword evidence="2" id="KW-1185">Reference proteome</keyword>
<dbReference type="PANTHER" id="PTHR35279:SF1">
    <property type="entry name" value="ARABINANASE_LEVANSUCRASE_INVERTASE"/>
    <property type="match status" value="1"/>
</dbReference>
<gene>
    <name evidence="1" type="ORF">RT761_02331</name>
</gene>
<dbReference type="AlphaFoldDB" id="A0A7T1AND6"/>
<dbReference type="InterPro" id="IPR023296">
    <property type="entry name" value="Glyco_hydro_beta-prop_sf"/>
</dbReference>